<dbReference type="Gene3D" id="1.20.1280.50">
    <property type="match status" value="1"/>
</dbReference>
<feature type="domain" description="F-box" evidence="1">
    <location>
        <begin position="8"/>
        <end position="67"/>
    </location>
</feature>
<gene>
    <name evidence="2" type="ORF">MIMGU_mgv1a025428mg</name>
</gene>
<reference evidence="2 3" key="1">
    <citation type="journal article" date="2013" name="Proc. Natl. Acad. Sci. U.S.A.">
        <title>Fine-scale variation in meiotic recombination in Mimulus inferred from population shotgun sequencing.</title>
        <authorList>
            <person name="Hellsten U."/>
            <person name="Wright K.M."/>
            <person name="Jenkins J."/>
            <person name="Shu S."/>
            <person name="Yuan Y."/>
            <person name="Wessler S.R."/>
            <person name="Schmutz J."/>
            <person name="Willis J.H."/>
            <person name="Rokhsar D.S."/>
        </authorList>
    </citation>
    <scope>NUCLEOTIDE SEQUENCE [LARGE SCALE GENOMIC DNA]</scope>
    <source>
        <strain evidence="3">cv. DUN x IM62</strain>
    </source>
</reference>
<dbReference type="PANTHER" id="PTHR34145:SF68">
    <property type="entry name" value="FBD DOMAIN-CONTAINING PROTEIN"/>
    <property type="match status" value="1"/>
</dbReference>
<evidence type="ECO:0000313" key="3">
    <source>
        <dbReference type="Proteomes" id="UP000030748"/>
    </source>
</evidence>
<dbReference type="SUPFAM" id="SSF52047">
    <property type="entry name" value="RNI-like"/>
    <property type="match status" value="1"/>
</dbReference>
<evidence type="ECO:0000313" key="2">
    <source>
        <dbReference type="EMBL" id="EYU43164.1"/>
    </source>
</evidence>
<dbReference type="Pfam" id="PF00646">
    <property type="entry name" value="F-box"/>
    <property type="match status" value="1"/>
</dbReference>
<keyword evidence="3" id="KW-1185">Reference proteome</keyword>
<dbReference type="SMART" id="SM00256">
    <property type="entry name" value="FBOX"/>
    <property type="match status" value="1"/>
</dbReference>
<dbReference type="InterPro" id="IPR053781">
    <property type="entry name" value="F-box_AtFBL13-like"/>
</dbReference>
<evidence type="ECO:0000259" key="1">
    <source>
        <dbReference type="PROSITE" id="PS50181"/>
    </source>
</evidence>
<name>A0A022RSX5_ERYGU</name>
<protein>
    <recommendedName>
        <fullName evidence="1">F-box domain-containing protein</fullName>
    </recommendedName>
</protein>
<dbReference type="InterPro" id="IPR032675">
    <property type="entry name" value="LRR_dom_sf"/>
</dbReference>
<organism evidence="2 3">
    <name type="scientific">Erythranthe guttata</name>
    <name type="common">Yellow monkey flower</name>
    <name type="synonym">Mimulus guttatus</name>
    <dbReference type="NCBI Taxonomy" id="4155"/>
    <lineage>
        <taxon>Eukaryota</taxon>
        <taxon>Viridiplantae</taxon>
        <taxon>Streptophyta</taxon>
        <taxon>Embryophyta</taxon>
        <taxon>Tracheophyta</taxon>
        <taxon>Spermatophyta</taxon>
        <taxon>Magnoliopsida</taxon>
        <taxon>eudicotyledons</taxon>
        <taxon>Gunneridae</taxon>
        <taxon>Pentapetalae</taxon>
        <taxon>asterids</taxon>
        <taxon>lamiids</taxon>
        <taxon>Lamiales</taxon>
        <taxon>Phrymaceae</taxon>
        <taxon>Erythranthe</taxon>
    </lineage>
</organism>
<dbReference type="eggNOG" id="ENOG502RYMX">
    <property type="taxonomic scope" value="Eukaryota"/>
</dbReference>
<dbReference type="KEGG" id="egt:105951279"/>
<dbReference type="OrthoDB" id="613853at2759"/>
<dbReference type="STRING" id="4155.A0A022RSX5"/>
<dbReference type="InterPro" id="IPR053772">
    <property type="entry name" value="At1g61320/At1g61330-like"/>
</dbReference>
<sequence length="450" mass="51419">MSFVGEADDWISELPDEILVHILSLLSLKEAARTSVLSSRWINLWKHTPSLCFDAQQSLIDKLYLDVELLESERLKYVKWVNSVIQSHISPALKEFKIRFNLNKSSSKAITQWLEFAFSRKVERLELDIKTRHGSSKYYCFPDEFLTLTNFRPPPNFQPASHSMLVAAGFKSLKALVFKFVRVSGGAIEFLLHNCPLLEQLIVHESNKLSKLQVCGSSLKLKHLEIVHCCPGLESLKVSAPKLTTLIVTTVTGLLLENVPMLVNVSVRCDPDSISIKRLFDVVLSRCISHMHTLYLGQYSCGFLRGEMDEICDLPKMPNLKKLVIEYCGRGHESLIRLAALIRASPYLEEFVLQFNWSTLPREDRQIEGAVANSPHHHLKIFKFCSYYGSANDVELLSYILENCIVLEKIIIDPDFVWFRDKLEVEETARLNVKQKLAPQVPRHIELVVL</sequence>
<dbReference type="Proteomes" id="UP000030748">
    <property type="component" value="Unassembled WGS sequence"/>
</dbReference>
<accession>A0A022RSX5</accession>
<dbReference type="Gene3D" id="3.80.10.10">
    <property type="entry name" value="Ribonuclease Inhibitor"/>
    <property type="match status" value="1"/>
</dbReference>
<dbReference type="PROSITE" id="PS50181">
    <property type="entry name" value="FBOX"/>
    <property type="match status" value="1"/>
</dbReference>
<proteinExistence type="predicted"/>
<dbReference type="Pfam" id="PF23622">
    <property type="entry name" value="LRR_At1g61320_AtMIF1"/>
    <property type="match status" value="1"/>
</dbReference>
<dbReference type="SUPFAM" id="SSF81383">
    <property type="entry name" value="F-box domain"/>
    <property type="match status" value="1"/>
</dbReference>
<dbReference type="InterPro" id="IPR036047">
    <property type="entry name" value="F-box-like_dom_sf"/>
</dbReference>
<dbReference type="EMBL" id="KI630264">
    <property type="protein sequence ID" value="EYU43164.1"/>
    <property type="molecule type" value="Genomic_DNA"/>
</dbReference>
<dbReference type="PANTHER" id="PTHR34145">
    <property type="entry name" value="OS02G0105600 PROTEIN"/>
    <property type="match status" value="1"/>
</dbReference>
<dbReference type="AlphaFoldDB" id="A0A022RSX5"/>
<dbReference type="InterPro" id="IPR001810">
    <property type="entry name" value="F-box_dom"/>
</dbReference>
<dbReference type="OMA" id="LASKLPC"/>
<dbReference type="InterPro" id="IPR055357">
    <property type="entry name" value="LRR_At1g61320_AtMIF1"/>
</dbReference>
<dbReference type="CDD" id="cd22160">
    <property type="entry name" value="F-box_AtFBL13-like"/>
    <property type="match status" value="1"/>
</dbReference>